<dbReference type="PANTHER" id="PTHR33186">
    <property type="entry name" value="OS10G0136150 PROTEIN-RELATED"/>
    <property type="match status" value="1"/>
</dbReference>
<sequence length="624" mass="69129">MSSLQKRPNELIPIECRLLCLVHDALGAAAPPADARRASVPPLARGSSPSAGAGRDGGRLELAAGSSDDSEQGRARSPRQRRRAVAQCGERAEPMEAAAGGGRWGMEPVAVAGVLRKGGGGTRLSRWARLVSDPQFLRRFSAFHGRRQQPPLLGFFSSGPHDVLPGFTPTLDPPDRVHPSRLSLQPQRRDEHYIFFGCRHGLALSLNLTRLEIILCDPVARDHRRVAVPPAWFNNKDPRATIVNAALVCDDHRAGRLPLEAFKVILLRTDDVLHDADPQAFASLYESRTGVWNDLISTSITAPLLMLCPSILVGNSLCWFLSGCGNRGILVFDLAMHNLAQIDTPVDAHIATESRFQILRMENSEIGLAILSGVSMQLWERKASSNGGVRWMLQKTIELDKLLSLMSLIRRPWTVIHGYDEDSHVMFVSIDLEVFMIPLKSLQFRNIFKIDSMTTYYPYTGFHTTERVKHPGPSILVGNSLCWLLGGYGNNGILVFDLAKNNLAQIDTPVDGLITPKSRLLILRMENSGLGLAVLLGVSMKLWEGKASSNGGVGWTLQKNIELDKVLTLRSPIDRSWAMIHGYDEDGHVIFISIDHEVFMIELKSLHFKNLFRGRLSSLQEFLY</sequence>
<dbReference type="InterPro" id="IPR056594">
    <property type="entry name" value="AT5G49610-like_b-prop"/>
</dbReference>
<evidence type="ECO:0000313" key="4">
    <source>
        <dbReference type="Proteomes" id="UP000275267"/>
    </source>
</evidence>
<comment type="caution">
    <text evidence="3">The sequence shown here is derived from an EMBL/GenBank/DDBJ whole genome shotgun (WGS) entry which is preliminary data.</text>
</comment>
<dbReference type="PANTHER" id="PTHR33186:SF16">
    <property type="entry name" value="F-BOX ASSOCIATED DOMAIN-CONTAINING PROTEIN"/>
    <property type="match status" value="1"/>
</dbReference>
<feature type="domain" description="F-box protein AT5G49610-like beta-propeller" evidence="2">
    <location>
        <begin position="209"/>
        <end position="452"/>
    </location>
</feature>
<accession>A0A3L6PUT8</accession>
<evidence type="ECO:0000259" key="2">
    <source>
        <dbReference type="Pfam" id="PF23635"/>
    </source>
</evidence>
<dbReference type="Proteomes" id="UP000275267">
    <property type="component" value="Unassembled WGS sequence"/>
</dbReference>
<dbReference type="AlphaFoldDB" id="A0A3L6PUT8"/>
<dbReference type="EMBL" id="PQIB02000015">
    <property type="protein sequence ID" value="RLM64471.1"/>
    <property type="molecule type" value="Genomic_DNA"/>
</dbReference>
<dbReference type="Pfam" id="PF23635">
    <property type="entry name" value="Beta-prop_AT5G49610-like"/>
    <property type="match status" value="1"/>
</dbReference>
<feature type="region of interest" description="Disordered" evidence="1">
    <location>
        <begin position="33"/>
        <end position="100"/>
    </location>
</feature>
<protein>
    <recommendedName>
        <fullName evidence="2">F-box protein AT5G49610-like beta-propeller domain-containing protein</fullName>
    </recommendedName>
</protein>
<name>A0A3L6PUT8_PANMI</name>
<proteinExistence type="predicted"/>
<keyword evidence="4" id="KW-1185">Reference proteome</keyword>
<evidence type="ECO:0000256" key="1">
    <source>
        <dbReference type="SAM" id="MobiDB-lite"/>
    </source>
</evidence>
<evidence type="ECO:0000313" key="3">
    <source>
        <dbReference type="EMBL" id="RLM64471.1"/>
    </source>
</evidence>
<dbReference type="OrthoDB" id="605137at2759"/>
<gene>
    <name evidence="3" type="ORF">C2845_PM16G01300</name>
</gene>
<reference evidence="4" key="1">
    <citation type="journal article" date="2019" name="Nat. Commun.">
        <title>The genome of broomcorn millet.</title>
        <authorList>
            <person name="Zou C."/>
            <person name="Miki D."/>
            <person name="Li D."/>
            <person name="Tang Q."/>
            <person name="Xiao L."/>
            <person name="Rajput S."/>
            <person name="Deng P."/>
            <person name="Jia W."/>
            <person name="Huang R."/>
            <person name="Zhang M."/>
            <person name="Sun Y."/>
            <person name="Hu J."/>
            <person name="Fu X."/>
            <person name="Schnable P.S."/>
            <person name="Li F."/>
            <person name="Zhang H."/>
            <person name="Feng B."/>
            <person name="Zhu X."/>
            <person name="Liu R."/>
            <person name="Schnable J.C."/>
            <person name="Zhu J.-K."/>
            <person name="Zhang H."/>
        </authorList>
    </citation>
    <scope>NUCLEOTIDE SEQUENCE [LARGE SCALE GENOMIC DNA]</scope>
</reference>
<organism evidence="3 4">
    <name type="scientific">Panicum miliaceum</name>
    <name type="common">Proso millet</name>
    <name type="synonym">Broomcorn millet</name>
    <dbReference type="NCBI Taxonomy" id="4540"/>
    <lineage>
        <taxon>Eukaryota</taxon>
        <taxon>Viridiplantae</taxon>
        <taxon>Streptophyta</taxon>
        <taxon>Embryophyta</taxon>
        <taxon>Tracheophyta</taxon>
        <taxon>Spermatophyta</taxon>
        <taxon>Magnoliopsida</taxon>
        <taxon>Liliopsida</taxon>
        <taxon>Poales</taxon>
        <taxon>Poaceae</taxon>
        <taxon>PACMAD clade</taxon>
        <taxon>Panicoideae</taxon>
        <taxon>Panicodae</taxon>
        <taxon>Paniceae</taxon>
        <taxon>Panicinae</taxon>
        <taxon>Panicum</taxon>
        <taxon>Panicum sect. Panicum</taxon>
    </lineage>
</organism>